<dbReference type="PANTHER" id="PTHR12277:SF81">
    <property type="entry name" value="PROTEIN ABHD13"/>
    <property type="match status" value="1"/>
</dbReference>
<keyword evidence="2" id="KW-0812">Transmembrane</keyword>
<dbReference type="Gene3D" id="3.40.50.1820">
    <property type="entry name" value="alpha/beta hydrolase"/>
    <property type="match status" value="1"/>
</dbReference>
<sequence>MESVWSHTTWLFTNYYFYQFVFIVAILVVIYVYQDVALYQNYLPHVRKYEYLPSRYDLPFEDVWLNAADGVRIHGWFIRYKDPKRDLLEAYKTTPTVVFFNGHASNISYLLNMVRDMHNTVKCNVFLISYRGYGRSEGRPSEKGLMLDAEAALGFVVSRNDVNDDKIFLFGDSLGGAVALFLAKQRSRLIKGVIIQDTFTSVPDMMTVLMPHLRHFKWFCKNQWRNTDIVQTLPPELSILFLGAERDEWIPPRMMVKLYEDCNSTKKHVMWFPHATHYTIWQQPGYFERINKFIYEENADVIRHDSPSRERRNTRRSSPSEGGEIINRRTRSMSARSEFVNPTTSNSLEDANNTFSGIEYIPLRNGLDAEKWMPSSPSAVL</sequence>
<keyword evidence="5" id="KW-1185">Reference proteome</keyword>
<organism evidence="4 5">
    <name type="scientific">Acrasis kona</name>
    <dbReference type="NCBI Taxonomy" id="1008807"/>
    <lineage>
        <taxon>Eukaryota</taxon>
        <taxon>Discoba</taxon>
        <taxon>Heterolobosea</taxon>
        <taxon>Tetramitia</taxon>
        <taxon>Eutetramitia</taxon>
        <taxon>Acrasidae</taxon>
        <taxon>Acrasis</taxon>
    </lineage>
</organism>
<dbReference type="AlphaFoldDB" id="A0AAW2YJQ1"/>
<dbReference type="InterPro" id="IPR022742">
    <property type="entry name" value="Hydrolase_4"/>
</dbReference>
<accession>A0AAW2YJQ1</accession>
<keyword evidence="2" id="KW-0472">Membrane</keyword>
<gene>
    <name evidence="4" type="ORF">AKO1_005839</name>
</gene>
<dbReference type="SUPFAM" id="SSF53474">
    <property type="entry name" value="alpha/beta-Hydrolases"/>
    <property type="match status" value="1"/>
</dbReference>
<dbReference type="Pfam" id="PF12146">
    <property type="entry name" value="Hydrolase_4"/>
    <property type="match status" value="1"/>
</dbReference>
<feature type="compositionally biased region" description="Polar residues" evidence="1">
    <location>
        <begin position="332"/>
        <end position="351"/>
    </location>
</feature>
<dbReference type="EMBL" id="JAOPGA020000155">
    <property type="protein sequence ID" value="KAL0477249.1"/>
    <property type="molecule type" value="Genomic_DNA"/>
</dbReference>
<feature type="region of interest" description="Disordered" evidence="1">
    <location>
        <begin position="305"/>
        <end position="351"/>
    </location>
</feature>
<evidence type="ECO:0000259" key="3">
    <source>
        <dbReference type="Pfam" id="PF12146"/>
    </source>
</evidence>
<evidence type="ECO:0000256" key="1">
    <source>
        <dbReference type="SAM" id="MobiDB-lite"/>
    </source>
</evidence>
<dbReference type="GO" id="GO:0008474">
    <property type="term" value="F:palmitoyl-(protein) hydrolase activity"/>
    <property type="evidence" value="ECO:0007669"/>
    <property type="project" value="TreeGrafter"/>
</dbReference>
<dbReference type="InterPro" id="IPR029058">
    <property type="entry name" value="AB_hydrolase_fold"/>
</dbReference>
<keyword evidence="2" id="KW-1133">Transmembrane helix</keyword>
<comment type="caution">
    <text evidence="4">The sequence shown here is derived from an EMBL/GenBank/DDBJ whole genome shotgun (WGS) entry which is preliminary data.</text>
</comment>
<dbReference type="PANTHER" id="PTHR12277">
    <property type="entry name" value="ALPHA/BETA HYDROLASE DOMAIN-CONTAINING PROTEIN"/>
    <property type="match status" value="1"/>
</dbReference>
<dbReference type="Proteomes" id="UP001431209">
    <property type="component" value="Unassembled WGS sequence"/>
</dbReference>
<evidence type="ECO:0000313" key="4">
    <source>
        <dbReference type="EMBL" id="KAL0477249.1"/>
    </source>
</evidence>
<evidence type="ECO:0000313" key="5">
    <source>
        <dbReference type="Proteomes" id="UP001431209"/>
    </source>
</evidence>
<protein>
    <recommendedName>
        <fullName evidence="3">Serine aminopeptidase S33 domain-containing protein</fullName>
    </recommendedName>
</protein>
<name>A0AAW2YJQ1_9EUKA</name>
<feature type="transmembrane region" description="Helical" evidence="2">
    <location>
        <begin position="15"/>
        <end position="33"/>
    </location>
</feature>
<evidence type="ECO:0000256" key="2">
    <source>
        <dbReference type="SAM" id="Phobius"/>
    </source>
</evidence>
<reference evidence="4 5" key="1">
    <citation type="submission" date="2024-03" db="EMBL/GenBank/DDBJ databases">
        <title>The Acrasis kona genome and developmental transcriptomes reveal deep origins of eukaryotic multicellular pathways.</title>
        <authorList>
            <person name="Sheikh S."/>
            <person name="Fu C.-J."/>
            <person name="Brown M.W."/>
            <person name="Baldauf S.L."/>
        </authorList>
    </citation>
    <scope>NUCLEOTIDE SEQUENCE [LARGE SCALE GENOMIC DNA]</scope>
    <source>
        <strain evidence="4 5">ATCC MYA-3509</strain>
    </source>
</reference>
<proteinExistence type="predicted"/>
<dbReference type="GO" id="GO:0016020">
    <property type="term" value="C:membrane"/>
    <property type="evidence" value="ECO:0007669"/>
    <property type="project" value="TreeGrafter"/>
</dbReference>
<feature type="domain" description="Serine aminopeptidase S33" evidence="3">
    <location>
        <begin position="95"/>
        <end position="227"/>
    </location>
</feature>